<keyword evidence="5" id="KW-1185">Reference proteome</keyword>
<keyword evidence="2" id="KW-0472">Membrane</keyword>
<accession>A0A931GTF8</accession>
<feature type="compositionally biased region" description="Low complexity" evidence="1">
    <location>
        <begin position="456"/>
        <end position="477"/>
    </location>
</feature>
<evidence type="ECO:0000256" key="3">
    <source>
        <dbReference type="SAM" id="SignalP"/>
    </source>
</evidence>
<evidence type="ECO:0000313" key="4">
    <source>
        <dbReference type="EMBL" id="MBG6122967.1"/>
    </source>
</evidence>
<name>A0A931GTF8_9CORY</name>
<gene>
    <name evidence="4" type="ORF">IW254_001936</name>
</gene>
<sequence>MNAAHGSARRALTKPLAWLFGGALAVSTAVIVPATAQTDTSASTPATTTTNTSDTTSTSLADSAAPVVPSKNLGEPVGPDDNAETPEVDRGAEVPAPKPVKVSIANAVGNAKGVGTLGLKRVKDADSGEESYTFKLTYVVRVQNDGNGATAPASLKLNTTLPDGFVIENVTFSNQSLYSESLATNKLQASNKFEGDAKDQLVFTAPGMTTHYEYVVTGKVNSADAKEAETKDKQCEQDGTGALTKIELGDGDTPQTELSAPSACSVVKIPTLLVESKVNGKAAATEAEPATGKTGEYINMLLTITNQGEDKLTGISLKETTVKSQYTDTISPAVSEQLAGRVIELDGGKSTDVRIGVPVRSGTYSGLITATGTDSKGTSVASAPVSYNFSGTYVAPPSTPKTTTSSSSSPSTPPSATPSPTTTTTSELFPGQNQLMSLLGGAGGLGALTGAGNGLRGTNVTRSTTTSTTTSSTSTEPTSEETDTETEVVESTDGTGGGTQYSAGDDSDETYDDTSVEDSDEIDEDDTDDEDEDTDEDDEDLADTGANTIMVLMLGMVLIAFGGMLITRRREERV</sequence>
<keyword evidence="2" id="KW-0812">Transmembrane</keyword>
<dbReference type="EMBL" id="JADOUE010000001">
    <property type="protein sequence ID" value="MBG6122967.1"/>
    <property type="molecule type" value="Genomic_DNA"/>
</dbReference>
<protein>
    <submittedName>
        <fullName evidence="4">LPXTG-motif cell wall-anchored protein</fullName>
    </submittedName>
</protein>
<dbReference type="AlphaFoldDB" id="A0A931GTF8"/>
<feature type="region of interest" description="Disordered" evidence="1">
    <location>
        <begin position="450"/>
        <end position="543"/>
    </location>
</feature>
<proteinExistence type="predicted"/>
<feature type="compositionally biased region" description="Low complexity" evidence="1">
    <location>
        <begin position="400"/>
        <end position="410"/>
    </location>
</feature>
<feature type="transmembrane region" description="Helical" evidence="2">
    <location>
        <begin position="549"/>
        <end position="567"/>
    </location>
</feature>
<feature type="compositionally biased region" description="Acidic residues" evidence="1">
    <location>
        <begin position="478"/>
        <end position="490"/>
    </location>
</feature>
<keyword evidence="3" id="KW-0732">Signal</keyword>
<organism evidence="4 5">
    <name type="scientific">Corynebacterium aquatimens</name>
    <dbReference type="NCBI Taxonomy" id="1190508"/>
    <lineage>
        <taxon>Bacteria</taxon>
        <taxon>Bacillati</taxon>
        <taxon>Actinomycetota</taxon>
        <taxon>Actinomycetes</taxon>
        <taxon>Mycobacteriales</taxon>
        <taxon>Corynebacteriaceae</taxon>
        <taxon>Corynebacterium</taxon>
    </lineage>
</organism>
<evidence type="ECO:0000256" key="1">
    <source>
        <dbReference type="SAM" id="MobiDB-lite"/>
    </source>
</evidence>
<comment type="caution">
    <text evidence="4">The sequence shown here is derived from an EMBL/GenBank/DDBJ whole genome shotgun (WGS) entry which is preliminary data.</text>
</comment>
<dbReference type="RefSeq" id="WP_196825273.1">
    <property type="nucleotide sequence ID" value="NZ_CP046980.1"/>
</dbReference>
<feature type="signal peptide" evidence="3">
    <location>
        <begin position="1"/>
        <end position="25"/>
    </location>
</feature>
<evidence type="ECO:0000256" key="2">
    <source>
        <dbReference type="SAM" id="Phobius"/>
    </source>
</evidence>
<dbReference type="Proteomes" id="UP000658613">
    <property type="component" value="Unassembled WGS sequence"/>
</dbReference>
<feature type="compositionally biased region" description="Acidic residues" evidence="1">
    <location>
        <begin position="505"/>
        <end position="542"/>
    </location>
</feature>
<reference evidence="4" key="1">
    <citation type="submission" date="2020-11" db="EMBL/GenBank/DDBJ databases">
        <title>Sequencing the genomes of 1000 actinobacteria strains.</title>
        <authorList>
            <person name="Klenk H.-P."/>
        </authorList>
    </citation>
    <scope>NUCLEOTIDE SEQUENCE</scope>
    <source>
        <strain evidence="4">DSM 45632</strain>
    </source>
</reference>
<feature type="region of interest" description="Disordered" evidence="1">
    <location>
        <begin position="38"/>
        <end position="94"/>
    </location>
</feature>
<keyword evidence="2" id="KW-1133">Transmembrane helix</keyword>
<evidence type="ECO:0000313" key="5">
    <source>
        <dbReference type="Proteomes" id="UP000658613"/>
    </source>
</evidence>
<feature type="region of interest" description="Disordered" evidence="1">
    <location>
        <begin position="390"/>
        <end position="428"/>
    </location>
</feature>
<feature type="compositionally biased region" description="Low complexity" evidence="1">
    <location>
        <begin position="38"/>
        <end position="66"/>
    </location>
</feature>
<dbReference type="NCBIfam" id="TIGR01167">
    <property type="entry name" value="LPXTG_anchor"/>
    <property type="match status" value="1"/>
</dbReference>
<feature type="chain" id="PRO_5039308002" evidence="3">
    <location>
        <begin position="26"/>
        <end position="574"/>
    </location>
</feature>